<dbReference type="OrthoDB" id="5358702at2759"/>
<keyword evidence="2" id="KW-0637">Prenyltransferase</keyword>
<dbReference type="SUPFAM" id="SSF48439">
    <property type="entry name" value="Protein prenylyltransferase"/>
    <property type="match status" value="1"/>
</dbReference>
<dbReference type="EMBL" id="LJIG01022800">
    <property type="protein sequence ID" value="KRT78647.1"/>
    <property type="molecule type" value="Genomic_DNA"/>
</dbReference>
<evidence type="ECO:0000256" key="4">
    <source>
        <dbReference type="ARBA" id="ARBA00022737"/>
    </source>
</evidence>
<comment type="caution">
    <text evidence="5">The sequence shown here is derived from an EMBL/GenBank/DDBJ whole genome shotgun (WGS) entry which is preliminary data.</text>
</comment>
<name>A0A0T6AVB8_9SCAR</name>
<protein>
    <recommendedName>
        <fullName evidence="7">Protein prenyltransferase alpha subunit repeat containing protein</fullName>
    </recommendedName>
</protein>
<dbReference type="Gene3D" id="1.25.40.120">
    <property type="entry name" value="Protein prenylyltransferase"/>
    <property type="match status" value="1"/>
</dbReference>
<dbReference type="Proteomes" id="UP000051574">
    <property type="component" value="Unassembled WGS sequence"/>
</dbReference>
<evidence type="ECO:0000313" key="5">
    <source>
        <dbReference type="EMBL" id="KRT78647.1"/>
    </source>
</evidence>
<dbReference type="PANTHER" id="PTHR11129:SF3">
    <property type="entry name" value="PROTEIN PRENYLTRANSFERASE ALPHA SUBUNIT REPEAT-CONTAINING PROTEIN 1"/>
    <property type="match status" value="1"/>
</dbReference>
<dbReference type="PANTHER" id="PTHR11129">
    <property type="entry name" value="PROTEIN FARNESYLTRANSFERASE ALPHA SUBUNIT/RAB GERANYLGERANYL TRANSFERASE ALPHA SUBUNIT"/>
    <property type="match status" value="1"/>
</dbReference>
<keyword evidence="4" id="KW-0677">Repeat</keyword>
<comment type="similarity">
    <text evidence="1">Belongs to the protein prenyltransferase subunit alpha family.</text>
</comment>
<evidence type="ECO:0008006" key="7">
    <source>
        <dbReference type="Google" id="ProtNLM"/>
    </source>
</evidence>
<proteinExistence type="inferred from homology"/>
<evidence type="ECO:0000256" key="3">
    <source>
        <dbReference type="ARBA" id="ARBA00022679"/>
    </source>
</evidence>
<evidence type="ECO:0000256" key="2">
    <source>
        <dbReference type="ARBA" id="ARBA00022602"/>
    </source>
</evidence>
<dbReference type="AlphaFoldDB" id="A0A0T6AVB8"/>
<feature type="non-terminal residue" evidence="5">
    <location>
        <position position="331"/>
    </location>
</feature>
<evidence type="ECO:0000313" key="6">
    <source>
        <dbReference type="Proteomes" id="UP000051574"/>
    </source>
</evidence>
<keyword evidence="3" id="KW-0808">Transferase</keyword>
<reference evidence="5 6" key="1">
    <citation type="submission" date="2015-09" db="EMBL/GenBank/DDBJ databases">
        <title>Draft genome of the scarab beetle Oryctes borbonicus.</title>
        <authorList>
            <person name="Meyer J.M."/>
            <person name="Markov G.V."/>
            <person name="Baskaran P."/>
            <person name="Herrmann M."/>
            <person name="Sommer R.J."/>
            <person name="Roedelsperger C."/>
        </authorList>
    </citation>
    <scope>NUCLEOTIDE SEQUENCE [LARGE SCALE GENOMIC DNA]</scope>
    <source>
        <strain evidence="5">OB123</strain>
        <tissue evidence="5">Whole animal</tissue>
    </source>
</reference>
<sequence length="331" mass="39313">MQQDNSLAEKILAELETIIYNDDNLTQFDIIPVLENNTNRSPVLYEDHNLGLEMWCIKHVYAYIHSYLLSVRKKLKWNLSQFDIKKINKSLLGGVLLQPDVSTYWNMRRDLIETNLIKVDKELLLTKLVLSYKSKSNEAFSHRKWIVKRILKNVPACNIDEIHRLIVQELLIAKVACQKENNNYHAWTYKLWWIENVSDLTLKSTIVKKEYDLSLNWVFFNVSAHSAFHYRQRLLLLVHACVPANDNYFKCYKQFLFKYLHFTSNSVDLLLPFLLEDIVPKSPDDYLNLFCLLLFELLNTCSELNKHYPGHEAVWYHRRFLVHTILQTLYK</sequence>
<keyword evidence="6" id="KW-1185">Reference proteome</keyword>
<dbReference type="InterPro" id="IPR002088">
    <property type="entry name" value="Prenyl_trans_a"/>
</dbReference>
<dbReference type="GO" id="GO:0005737">
    <property type="term" value="C:cytoplasm"/>
    <property type="evidence" value="ECO:0007669"/>
    <property type="project" value="TreeGrafter"/>
</dbReference>
<dbReference type="Pfam" id="PF01239">
    <property type="entry name" value="PPTA"/>
    <property type="match status" value="2"/>
</dbReference>
<accession>A0A0T6AVB8</accession>
<gene>
    <name evidence="5" type="ORF">AMK59_7656</name>
</gene>
<evidence type="ECO:0000256" key="1">
    <source>
        <dbReference type="ARBA" id="ARBA00006734"/>
    </source>
</evidence>
<dbReference type="GO" id="GO:0008318">
    <property type="term" value="F:protein prenyltransferase activity"/>
    <property type="evidence" value="ECO:0007669"/>
    <property type="project" value="InterPro"/>
</dbReference>
<organism evidence="5 6">
    <name type="scientific">Oryctes borbonicus</name>
    <dbReference type="NCBI Taxonomy" id="1629725"/>
    <lineage>
        <taxon>Eukaryota</taxon>
        <taxon>Metazoa</taxon>
        <taxon>Ecdysozoa</taxon>
        <taxon>Arthropoda</taxon>
        <taxon>Hexapoda</taxon>
        <taxon>Insecta</taxon>
        <taxon>Pterygota</taxon>
        <taxon>Neoptera</taxon>
        <taxon>Endopterygota</taxon>
        <taxon>Coleoptera</taxon>
        <taxon>Polyphaga</taxon>
        <taxon>Scarabaeiformia</taxon>
        <taxon>Scarabaeidae</taxon>
        <taxon>Dynastinae</taxon>
        <taxon>Oryctes</taxon>
    </lineage>
</organism>